<dbReference type="Pfam" id="PF00078">
    <property type="entry name" value="RVT_1"/>
    <property type="match status" value="1"/>
</dbReference>
<dbReference type="AlphaFoldDB" id="A0A0S4LCX7"/>
<dbReference type="InterPro" id="IPR000477">
    <property type="entry name" value="RT_dom"/>
</dbReference>
<dbReference type="RefSeq" id="WP_090747832.1">
    <property type="nucleotide sequence ID" value="NZ_CZQA01000008.1"/>
</dbReference>
<dbReference type="GO" id="GO:0004588">
    <property type="term" value="F:orotate phosphoribosyltransferase activity"/>
    <property type="evidence" value="ECO:0007669"/>
    <property type="project" value="UniProtKB-EC"/>
</dbReference>
<feature type="compositionally biased region" description="Acidic residues" evidence="1">
    <location>
        <begin position="287"/>
        <end position="304"/>
    </location>
</feature>
<proteinExistence type="predicted"/>
<keyword evidence="3" id="KW-0328">Glycosyltransferase</keyword>
<organism evidence="3 4">
    <name type="scientific">Candidatus Nitrospira nitrosa</name>
    <dbReference type="NCBI Taxonomy" id="1742972"/>
    <lineage>
        <taxon>Bacteria</taxon>
        <taxon>Pseudomonadati</taxon>
        <taxon>Nitrospirota</taxon>
        <taxon>Nitrospiria</taxon>
        <taxon>Nitrospirales</taxon>
        <taxon>Nitrospiraceae</taxon>
        <taxon>Nitrospira</taxon>
    </lineage>
</organism>
<reference evidence="3 4" key="1">
    <citation type="submission" date="2015-10" db="EMBL/GenBank/DDBJ databases">
        <authorList>
            <person name="Gilbert D.G."/>
        </authorList>
    </citation>
    <scope>NUCLEOTIDE SEQUENCE [LARGE SCALE GENOMIC DNA]</scope>
    <source>
        <strain evidence="3">COMA1</strain>
    </source>
</reference>
<gene>
    <name evidence="3" type="primary">pyrE</name>
    <name evidence="3" type="ORF">COMA1_20300</name>
</gene>
<keyword evidence="4" id="KW-1185">Reference proteome</keyword>
<evidence type="ECO:0000313" key="3">
    <source>
        <dbReference type="EMBL" id="CUS35479.1"/>
    </source>
</evidence>
<feature type="region of interest" description="Disordered" evidence="1">
    <location>
        <begin position="282"/>
        <end position="304"/>
    </location>
</feature>
<evidence type="ECO:0000256" key="1">
    <source>
        <dbReference type="SAM" id="MobiDB-lite"/>
    </source>
</evidence>
<dbReference type="PROSITE" id="PS50878">
    <property type="entry name" value="RT_POL"/>
    <property type="match status" value="1"/>
</dbReference>
<dbReference type="NCBIfam" id="NF041750">
    <property type="entry name" value="Drt5"/>
    <property type="match status" value="1"/>
</dbReference>
<dbReference type="Proteomes" id="UP000199032">
    <property type="component" value="Unassembled WGS sequence"/>
</dbReference>
<keyword evidence="3" id="KW-0808">Transferase</keyword>
<dbReference type="STRING" id="1742972.COMA1_20300"/>
<evidence type="ECO:0000259" key="2">
    <source>
        <dbReference type="PROSITE" id="PS50878"/>
    </source>
</evidence>
<dbReference type="EC" id="2.4.2.10" evidence="3"/>
<evidence type="ECO:0000313" key="4">
    <source>
        <dbReference type="Proteomes" id="UP000199032"/>
    </source>
</evidence>
<sequence>MKDSAEFFLRDYPSTLFPLRTNQFLVEKYAVELKAFIKEKIIDAGGSFQNQQRVFATKRGWFLRRTVKLDPVAEFFLYDLVYRNRSLFRASSNSKRAVFGFLIESGQPVSTLKAYVNFKERVALNRATYKHYAYFDVASYFNHIYHHDLVRWFEDVGATEPDLSLFGKFLREISSGRSVDCLPQGLYPAKMVGASFLSFLEASNRLRSAQTLRLMDDTWIFDNDPRNLVSDFTLVQALLSDRGLSVNDKKSVVLEGYDAAAEMPADLDQMKIDLLRKRREELKESEGYGDEEEYDDDDEDEDPDTLAELTEEEQEYLLSLLKRDNVQEEDAELVLTLMRENSADLMSFLPSLMAGFPALSKKIYQFCGDAEDKTAITDMILEYLESSAQVTEFQLFWFGMTAEDHLLNTPKAAELLRALYENDRATAITKAKILEIADKRFGLPDLRDEHLRTGQSDWLAWSAAIGARVHPKGQRNQLLKYFRKSSPMNLLIGEFVEKCF</sequence>
<feature type="domain" description="Reverse transcriptase" evidence="2">
    <location>
        <begin position="1"/>
        <end position="272"/>
    </location>
</feature>
<dbReference type="OrthoDB" id="9780724at2"/>
<dbReference type="EMBL" id="CZQA01000008">
    <property type="protein sequence ID" value="CUS35479.1"/>
    <property type="molecule type" value="Genomic_DNA"/>
</dbReference>
<name>A0A0S4LCX7_9BACT</name>
<accession>A0A0S4LCX7</accession>
<protein>
    <submittedName>
        <fullName evidence="3">Orotate phosphoribosyltransferase</fullName>
        <ecNumber evidence="3">2.4.2.10</ecNumber>
    </submittedName>
</protein>